<dbReference type="Proteomes" id="UP001320245">
    <property type="component" value="Unassembled WGS sequence"/>
</dbReference>
<dbReference type="PROSITE" id="PS50271">
    <property type="entry name" value="ZF_UBP"/>
    <property type="match status" value="1"/>
</dbReference>
<dbReference type="GO" id="GO:0005737">
    <property type="term" value="C:cytoplasm"/>
    <property type="evidence" value="ECO:0007669"/>
    <property type="project" value="TreeGrafter"/>
</dbReference>
<dbReference type="GO" id="GO:0016567">
    <property type="term" value="P:protein ubiquitination"/>
    <property type="evidence" value="ECO:0007669"/>
    <property type="project" value="TreeGrafter"/>
</dbReference>
<dbReference type="GO" id="GO:0007265">
    <property type="term" value="P:Ras protein signal transduction"/>
    <property type="evidence" value="ECO:0007669"/>
    <property type="project" value="TreeGrafter"/>
</dbReference>
<dbReference type="AlphaFoldDB" id="A0AAN9UR11"/>
<keyword evidence="2 4" id="KW-0863">Zinc-finger</keyword>
<evidence type="ECO:0000256" key="4">
    <source>
        <dbReference type="PROSITE-ProRule" id="PRU00502"/>
    </source>
</evidence>
<keyword evidence="10" id="KW-1185">Reference proteome</keyword>
<keyword evidence="3" id="KW-0862">Zinc</keyword>
<dbReference type="GO" id="GO:0008270">
    <property type="term" value="F:zinc ion binding"/>
    <property type="evidence" value="ECO:0007669"/>
    <property type="project" value="UniProtKB-KW"/>
</dbReference>
<name>A0AAN9UR11_9PEZI</name>
<reference evidence="9 10" key="1">
    <citation type="journal article" date="2023" name="PLoS ONE">
        <title>Cytospora paraplurivora sp. nov. isolated from orchards with fruit tree decline syndrome in Ontario, Canada.</title>
        <authorList>
            <person name="Ilyukhin E."/>
            <person name="Nguyen H.D.T."/>
            <person name="Castle A.J."/>
            <person name="Ellouze W."/>
        </authorList>
    </citation>
    <scope>NUCLEOTIDE SEQUENCE [LARGE SCALE GENOMIC DNA]</scope>
    <source>
        <strain evidence="9 10">FDS-564</strain>
    </source>
</reference>
<dbReference type="SMART" id="SM00290">
    <property type="entry name" value="ZnF_UBP"/>
    <property type="match status" value="1"/>
</dbReference>
<comment type="caution">
    <text evidence="9">The sequence shown here is derived from an EMBL/GenBank/DDBJ whole genome shotgun (WGS) entry which is preliminary data.</text>
</comment>
<feature type="domain" description="UBP-type" evidence="8">
    <location>
        <begin position="423"/>
        <end position="532"/>
    </location>
</feature>
<gene>
    <name evidence="9" type="ORF">SLS53_001561</name>
</gene>
<organism evidence="9 10">
    <name type="scientific">Cytospora paraplurivora</name>
    <dbReference type="NCBI Taxonomy" id="2898453"/>
    <lineage>
        <taxon>Eukaryota</taxon>
        <taxon>Fungi</taxon>
        <taxon>Dikarya</taxon>
        <taxon>Ascomycota</taxon>
        <taxon>Pezizomycotina</taxon>
        <taxon>Sordariomycetes</taxon>
        <taxon>Sordariomycetidae</taxon>
        <taxon>Diaporthales</taxon>
        <taxon>Cytosporaceae</taxon>
        <taxon>Cytospora</taxon>
    </lineage>
</organism>
<dbReference type="InterPro" id="IPR013083">
    <property type="entry name" value="Znf_RING/FYVE/PHD"/>
</dbReference>
<sequence>MQSYSYHLKIELYPSSNPSSTDPPVAGGSSGLSNSIWQPDTASSIFDNLPSHARRDEQLASSTWKKREKQKSISNLEDYLPPEDRRLLHRNPARVIDCGASRPTAAIEDEQDDRSIAISNLKPNTKRERSTSFEQPGYQAGIGPRTAGRDWRFGPIRIESFDVPHGSQGNALTPTLPDMAGSSHPSPAASLGPNLGGPGTDTKGEFVPLEGKNTEAGWGIVHLYREPHDIEVSSTTSESLNGEDGTILCVPAVPGYLSPIAFLNFVGQKWMGQVAHYRMLMTSALGTYMVLMKFRDHKAAEAWRKEFDGKAFGPMRVSSPLRTILTVLVQHSNAEQEEGICHVTFIKSMTIETPSQPKASSSKGSAVVGHLNSLKPFPPPTPDLVELPTCTVCLERMDDTSGLITIPCQHVFHCTCLQSWRGSGCPVCRATNPAPASVDPNDPYSHPFGHGISNICIKCDTTDDLWICLICGNVGCGRYKGGHAKEHWKETAHCFSLELETQHVWDYAGDMWVHRLIREKGEGKVVEFPSTNMAAANNRDGNSNNNNSNSNNNTQQFGPDMDVVPRAKLDNIGMEYTHLLTSQLESQRVYFDEIVSKAADKAAAAAAAAESASAQAAEAMGRLRVLEAEHEALKAETIPQLERDLARERRRADKAAELARRMGQSLQEEKKINEGLMDKVRHVNSEAEALRAENGRLAEEVAEQRDMNRDLSMFISGQERLREMEGEGKVTAEELEGGEASVPERKGGGKGGKGGKGKGKK</sequence>
<evidence type="ECO:0000259" key="8">
    <source>
        <dbReference type="PROSITE" id="PS50271"/>
    </source>
</evidence>
<dbReference type="InterPro" id="IPR011422">
    <property type="entry name" value="BRAP2/ETP1_RRM"/>
</dbReference>
<evidence type="ECO:0000256" key="5">
    <source>
        <dbReference type="SAM" id="Coils"/>
    </source>
</evidence>
<evidence type="ECO:0000256" key="1">
    <source>
        <dbReference type="ARBA" id="ARBA00022723"/>
    </source>
</evidence>
<dbReference type="SUPFAM" id="SSF57850">
    <property type="entry name" value="RING/U-box"/>
    <property type="match status" value="2"/>
</dbReference>
<dbReference type="PANTHER" id="PTHR24007:SF7">
    <property type="entry name" value="BRCA1-ASSOCIATED PROTEIN"/>
    <property type="match status" value="1"/>
</dbReference>
<feature type="region of interest" description="Disordered" evidence="6">
    <location>
        <begin position="534"/>
        <end position="560"/>
    </location>
</feature>
<keyword evidence="1" id="KW-0479">Metal-binding</keyword>
<feature type="compositionally biased region" description="Basic and acidic residues" evidence="6">
    <location>
        <begin position="722"/>
        <end position="732"/>
    </location>
</feature>
<keyword evidence="5" id="KW-0175">Coiled coil</keyword>
<dbReference type="CDD" id="cd16457">
    <property type="entry name" value="RING-H2_BRAP2"/>
    <property type="match status" value="1"/>
</dbReference>
<feature type="domain" description="RING-type" evidence="7">
    <location>
        <begin position="390"/>
        <end position="429"/>
    </location>
</feature>
<feature type="compositionally biased region" description="Low complexity" evidence="6">
    <location>
        <begin position="542"/>
        <end position="553"/>
    </location>
</feature>
<dbReference type="Gene3D" id="3.30.40.10">
    <property type="entry name" value="Zinc/RING finger domain, C3HC4 (zinc finger)"/>
    <property type="match status" value="2"/>
</dbReference>
<evidence type="ECO:0000313" key="10">
    <source>
        <dbReference type="Proteomes" id="UP001320245"/>
    </source>
</evidence>
<feature type="region of interest" description="Disordered" evidence="6">
    <location>
        <begin position="13"/>
        <end position="78"/>
    </location>
</feature>
<dbReference type="InterPro" id="IPR047243">
    <property type="entry name" value="RING-H2_BRAP2"/>
</dbReference>
<dbReference type="EMBL" id="JAJSPL020000004">
    <property type="protein sequence ID" value="KAK7747308.1"/>
    <property type="molecule type" value="Genomic_DNA"/>
</dbReference>
<dbReference type="Pfam" id="PF13639">
    <property type="entry name" value="zf-RING_2"/>
    <property type="match status" value="1"/>
</dbReference>
<dbReference type="InterPro" id="IPR001607">
    <property type="entry name" value="Znf_UBP"/>
</dbReference>
<feature type="region of interest" description="Disordered" evidence="6">
    <location>
        <begin position="116"/>
        <end position="146"/>
    </location>
</feature>
<evidence type="ECO:0000259" key="7">
    <source>
        <dbReference type="PROSITE" id="PS50089"/>
    </source>
</evidence>
<dbReference type="GO" id="GO:0061630">
    <property type="term" value="F:ubiquitin protein ligase activity"/>
    <property type="evidence" value="ECO:0007669"/>
    <property type="project" value="TreeGrafter"/>
</dbReference>
<evidence type="ECO:0000313" key="9">
    <source>
        <dbReference type="EMBL" id="KAK7747308.1"/>
    </source>
</evidence>
<dbReference type="InterPro" id="IPR001841">
    <property type="entry name" value="Znf_RING"/>
</dbReference>
<protein>
    <submittedName>
        <fullName evidence="9">Uncharacterized protein</fullName>
    </submittedName>
</protein>
<evidence type="ECO:0000256" key="3">
    <source>
        <dbReference type="ARBA" id="ARBA00022833"/>
    </source>
</evidence>
<feature type="coiled-coil region" evidence="5">
    <location>
        <begin position="609"/>
        <end position="707"/>
    </location>
</feature>
<accession>A0AAN9UR11</accession>
<evidence type="ECO:0000256" key="6">
    <source>
        <dbReference type="SAM" id="MobiDB-lite"/>
    </source>
</evidence>
<feature type="region of interest" description="Disordered" evidence="6">
    <location>
        <begin position="160"/>
        <end position="189"/>
    </location>
</feature>
<dbReference type="PROSITE" id="PS50089">
    <property type="entry name" value="ZF_RING_2"/>
    <property type="match status" value="1"/>
</dbReference>
<proteinExistence type="predicted"/>
<evidence type="ECO:0000256" key="2">
    <source>
        <dbReference type="ARBA" id="ARBA00022771"/>
    </source>
</evidence>
<dbReference type="Pfam" id="PF02148">
    <property type="entry name" value="zf-UBP"/>
    <property type="match status" value="1"/>
</dbReference>
<dbReference type="SMART" id="SM00184">
    <property type="entry name" value="RING"/>
    <property type="match status" value="1"/>
</dbReference>
<feature type="region of interest" description="Disordered" evidence="6">
    <location>
        <begin position="722"/>
        <end position="761"/>
    </location>
</feature>
<feature type="compositionally biased region" description="Polar residues" evidence="6">
    <location>
        <begin position="31"/>
        <end position="46"/>
    </location>
</feature>
<dbReference type="PANTHER" id="PTHR24007">
    <property type="entry name" value="BRCA1-ASSOCIATED PROTEIN"/>
    <property type="match status" value="1"/>
</dbReference>
<dbReference type="Pfam" id="PF07576">
    <property type="entry name" value="BRAP2"/>
    <property type="match status" value="1"/>
</dbReference>